<gene>
    <name evidence="2" type="ORF">AXK12_07145</name>
</gene>
<name>A0A139SJ26_9BACT</name>
<accession>A0A139SJ26</accession>
<evidence type="ECO:0000313" key="2">
    <source>
        <dbReference type="EMBL" id="KXU34521.1"/>
    </source>
</evidence>
<evidence type="ECO:0000313" key="3">
    <source>
        <dbReference type="Proteomes" id="UP000071392"/>
    </source>
</evidence>
<feature type="region of interest" description="Disordered" evidence="1">
    <location>
        <begin position="32"/>
        <end position="80"/>
    </location>
</feature>
<comment type="caution">
    <text evidence="2">The sequence shown here is derived from an EMBL/GenBank/DDBJ whole genome shotgun (WGS) entry which is preliminary data.</text>
</comment>
<proteinExistence type="predicted"/>
<protein>
    <submittedName>
        <fullName evidence="2">Uncharacterized protein</fullName>
    </submittedName>
</protein>
<feature type="compositionally biased region" description="Basic and acidic residues" evidence="1">
    <location>
        <begin position="42"/>
        <end position="52"/>
    </location>
</feature>
<dbReference type="EMBL" id="LSZP01000053">
    <property type="protein sequence ID" value="KXU34521.1"/>
    <property type="molecule type" value="Genomic_DNA"/>
</dbReference>
<dbReference type="RefSeq" id="WP_068712804.1">
    <property type="nucleotide sequence ID" value="NZ_LSZP01000053.1"/>
</dbReference>
<dbReference type="AlphaFoldDB" id="A0A139SJ26"/>
<evidence type="ECO:0000256" key="1">
    <source>
        <dbReference type="SAM" id="MobiDB-lite"/>
    </source>
</evidence>
<dbReference type="Proteomes" id="UP000071392">
    <property type="component" value="Unassembled WGS sequence"/>
</dbReference>
<keyword evidence="3" id="KW-1185">Reference proteome</keyword>
<feature type="compositionally biased region" description="Low complexity" evidence="1">
    <location>
        <begin position="53"/>
        <end position="62"/>
    </location>
</feature>
<sequence length="224" mass="23858">MSLRSLLIIAPGALLLIAALAFVFVNKDDGHGHDHHGHSHGAHSDHDHDGHSHGSATASTSAPHDHAGHSHSHGGPAPQVSIEHSDEWRAHYSSASLPLVFKSLLAARDALRYGLDQDAELPALTRYAETIHLTAHALLDQVVLPQPAEQQRLNASLAQTAALADALLEPLHHSERAAARTSFSRLNSAIGVVSIRLPELLQSQAEQLSEAPIFAPAPAHTHAH</sequence>
<organism evidence="2 3">
    <name type="scientific">Cephaloticoccus capnophilus</name>
    <dbReference type="NCBI Taxonomy" id="1548208"/>
    <lineage>
        <taxon>Bacteria</taxon>
        <taxon>Pseudomonadati</taxon>
        <taxon>Verrucomicrobiota</taxon>
        <taxon>Opitutia</taxon>
        <taxon>Opitutales</taxon>
        <taxon>Opitutaceae</taxon>
        <taxon>Cephaloticoccus</taxon>
    </lineage>
</organism>
<dbReference type="STRING" id="1548208.AXK12_07145"/>
<reference evidence="2 3" key="1">
    <citation type="submission" date="2016-02" db="EMBL/GenBank/DDBJ databases">
        <authorList>
            <person name="Wen L."/>
            <person name="He K."/>
            <person name="Yang H."/>
        </authorList>
    </citation>
    <scope>NUCLEOTIDE SEQUENCE [LARGE SCALE GENOMIC DNA]</scope>
    <source>
        <strain evidence="2 3">CV41</strain>
    </source>
</reference>